<keyword evidence="2" id="KW-1185">Reference proteome</keyword>
<protein>
    <submittedName>
        <fullName evidence="3">Uncharacterized protein</fullName>
    </submittedName>
</protein>
<dbReference type="PROSITE" id="PS50088">
    <property type="entry name" value="ANK_REPEAT"/>
    <property type="match status" value="1"/>
</dbReference>
<dbReference type="PROSITE" id="PS50297">
    <property type="entry name" value="ANK_REP_REGION"/>
    <property type="match status" value="1"/>
</dbReference>
<dbReference type="AlphaFoldDB" id="A0A914DLC7"/>
<dbReference type="Pfam" id="PF00023">
    <property type="entry name" value="Ank"/>
    <property type="match status" value="1"/>
</dbReference>
<sequence length="38" mass="3986">MRVDKTSAGTGSTPLHYACLRKNVALAKKLIDAGANVN</sequence>
<proteinExistence type="predicted"/>
<organism evidence="2 3">
    <name type="scientific">Acrobeloides nanus</name>
    <dbReference type="NCBI Taxonomy" id="290746"/>
    <lineage>
        <taxon>Eukaryota</taxon>
        <taxon>Metazoa</taxon>
        <taxon>Ecdysozoa</taxon>
        <taxon>Nematoda</taxon>
        <taxon>Chromadorea</taxon>
        <taxon>Rhabditida</taxon>
        <taxon>Tylenchina</taxon>
        <taxon>Cephalobomorpha</taxon>
        <taxon>Cephaloboidea</taxon>
        <taxon>Cephalobidae</taxon>
        <taxon>Acrobeloides</taxon>
    </lineage>
</organism>
<feature type="repeat" description="ANK" evidence="1">
    <location>
        <begin position="10"/>
        <end position="38"/>
    </location>
</feature>
<dbReference type="InterPro" id="IPR002110">
    <property type="entry name" value="Ankyrin_rpt"/>
</dbReference>
<dbReference type="Gene3D" id="1.25.40.20">
    <property type="entry name" value="Ankyrin repeat-containing domain"/>
    <property type="match status" value="1"/>
</dbReference>
<accession>A0A914DLC7</accession>
<dbReference type="Proteomes" id="UP000887540">
    <property type="component" value="Unplaced"/>
</dbReference>
<dbReference type="InterPro" id="IPR036770">
    <property type="entry name" value="Ankyrin_rpt-contain_sf"/>
</dbReference>
<dbReference type="WBParaSite" id="ACRNAN_scaffold29702.g19186.t1">
    <property type="protein sequence ID" value="ACRNAN_scaffold29702.g19186.t1"/>
    <property type="gene ID" value="ACRNAN_scaffold29702.g19186"/>
</dbReference>
<dbReference type="SUPFAM" id="SSF48403">
    <property type="entry name" value="Ankyrin repeat"/>
    <property type="match status" value="1"/>
</dbReference>
<evidence type="ECO:0000313" key="2">
    <source>
        <dbReference type="Proteomes" id="UP000887540"/>
    </source>
</evidence>
<evidence type="ECO:0000256" key="1">
    <source>
        <dbReference type="PROSITE-ProRule" id="PRU00023"/>
    </source>
</evidence>
<evidence type="ECO:0000313" key="3">
    <source>
        <dbReference type="WBParaSite" id="ACRNAN_scaffold29702.g19186.t1"/>
    </source>
</evidence>
<reference evidence="3" key="1">
    <citation type="submission" date="2022-11" db="UniProtKB">
        <authorList>
            <consortium name="WormBaseParasite"/>
        </authorList>
    </citation>
    <scope>IDENTIFICATION</scope>
</reference>
<name>A0A914DLC7_9BILA</name>
<keyword evidence="1" id="KW-0040">ANK repeat</keyword>